<evidence type="ECO:0000256" key="2">
    <source>
        <dbReference type="ARBA" id="ARBA00010255"/>
    </source>
</evidence>
<evidence type="ECO:0000256" key="5">
    <source>
        <dbReference type="ARBA" id="ARBA00023203"/>
    </source>
</evidence>
<dbReference type="PROSITE" id="PS00018">
    <property type="entry name" value="EF_HAND_1"/>
    <property type="match status" value="1"/>
</dbReference>
<reference evidence="9 10" key="1">
    <citation type="journal article" date="2014" name="Genome Biol. Evol.">
        <title>The secreted proteins of Achlya hypogyna and Thraustotheca clavata identify the ancestral oomycete secretome and reveal gene acquisitions by horizontal gene transfer.</title>
        <authorList>
            <person name="Misner I."/>
            <person name="Blouin N."/>
            <person name="Leonard G."/>
            <person name="Richards T.A."/>
            <person name="Lane C.E."/>
        </authorList>
    </citation>
    <scope>NUCLEOTIDE SEQUENCE [LARGE SCALE GENOMIC DNA]</scope>
    <source>
        <strain evidence="9 10">ATCC 48635</strain>
    </source>
</reference>
<dbReference type="InterPro" id="IPR018247">
    <property type="entry name" value="EF_Hand_1_Ca_BS"/>
</dbReference>
<dbReference type="Proteomes" id="UP000243579">
    <property type="component" value="Unassembled WGS sequence"/>
</dbReference>
<dbReference type="FunFam" id="1.10.418.10:FF:000006">
    <property type="entry name" value="Filamin-B isoform A"/>
    <property type="match status" value="1"/>
</dbReference>
<feature type="coiled-coil region" evidence="6">
    <location>
        <begin position="538"/>
        <end position="565"/>
    </location>
</feature>
<dbReference type="AlphaFoldDB" id="A0A1V9YHT9"/>
<keyword evidence="5" id="KW-0009">Actin-binding</keyword>
<comment type="similarity">
    <text evidence="2">Belongs to the alpha-actinin family.</text>
</comment>
<feature type="domain" description="EF-hand" evidence="8">
    <location>
        <begin position="808"/>
        <end position="843"/>
    </location>
</feature>
<feature type="domain" description="Calponin-homology (CH)" evidence="7">
    <location>
        <begin position="140"/>
        <end position="263"/>
    </location>
</feature>
<dbReference type="InterPro" id="IPR001715">
    <property type="entry name" value="CH_dom"/>
</dbReference>
<keyword evidence="10" id="KW-1185">Reference proteome</keyword>
<evidence type="ECO:0000259" key="7">
    <source>
        <dbReference type="PROSITE" id="PS50021"/>
    </source>
</evidence>
<dbReference type="InterPro" id="IPR011992">
    <property type="entry name" value="EF-hand-dom_pair"/>
</dbReference>
<organism evidence="9 10">
    <name type="scientific">Achlya hypogyna</name>
    <name type="common">Oomycete</name>
    <name type="synonym">Protoachlya hypogyna</name>
    <dbReference type="NCBI Taxonomy" id="1202772"/>
    <lineage>
        <taxon>Eukaryota</taxon>
        <taxon>Sar</taxon>
        <taxon>Stramenopiles</taxon>
        <taxon>Oomycota</taxon>
        <taxon>Saprolegniomycetes</taxon>
        <taxon>Saprolegniales</taxon>
        <taxon>Achlyaceae</taxon>
        <taxon>Achlya</taxon>
    </lineage>
</organism>
<dbReference type="OrthoDB" id="10017054at2759"/>
<dbReference type="SMART" id="SM01184">
    <property type="entry name" value="efhand_Ca_insen"/>
    <property type="match status" value="1"/>
</dbReference>
<dbReference type="SUPFAM" id="SSF46966">
    <property type="entry name" value="Spectrin repeat"/>
    <property type="match status" value="1"/>
</dbReference>
<dbReference type="FunFam" id="1.10.238.10:FF:000178">
    <property type="entry name" value="Calmodulin-2 A"/>
    <property type="match status" value="1"/>
</dbReference>
<evidence type="ECO:0000256" key="4">
    <source>
        <dbReference type="ARBA" id="ARBA00022837"/>
    </source>
</evidence>
<dbReference type="CDD" id="cd00051">
    <property type="entry name" value="EFh"/>
    <property type="match status" value="1"/>
</dbReference>
<evidence type="ECO:0000256" key="3">
    <source>
        <dbReference type="ARBA" id="ARBA00022737"/>
    </source>
</evidence>
<evidence type="ECO:0000313" key="10">
    <source>
        <dbReference type="Proteomes" id="UP000243579"/>
    </source>
</evidence>
<dbReference type="GO" id="GO:0005509">
    <property type="term" value="F:calcium ion binding"/>
    <property type="evidence" value="ECO:0007669"/>
    <property type="project" value="InterPro"/>
</dbReference>
<dbReference type="InterPro" id="IPR036872">
    <property type="entry name" value="CH_dom_sf"/>
</dbReference>
<comment type="caution">
    <text evidence="9">The sequence shown here is derived from an EMBL/GenBank/DDBJ whole genome shotgun (WGS) entry which is preliminary data.</text>
</comment>
<dbReference type="PROSITE" id="PS00019">
    <property type="entry name" value="ACTININ_1"/>
    <property type="match status" value="1"/>
</dbReference>
<keyword evidence="4" id="KW-0106">Calcium</keyword>
<dbReference type="InterPro" id="IPR002048">
    <property type="entry name" value="EF_hand_dom"/>
</dbReference>
<comment type="similarity">
    <text evidence="1">Belongs to the centrin family.</text>
</comment>
<protein>
    <submittedName>
        <fullName evidence="9">Alpha-actinin-1</fullName>
    </submittedName>
</protein>
<evidence type="ECO:0000259" key="8">
    <source>
        <dbReference type="PROSITE" id="PS50222"/>
    </source>
</evidence>
<dbReference type="SMART" id="SM00054">
    <property type="entry name" value="EFh"/>
    <property type="match status" value="2"/>
</dbReference>
<dbReference type="PROSITE" id="PS00020">
    <property type="entry name" value="ACTININ_2"/>
    <property type="match status" value="1"/>
</dbReference>
<proteinExistence type="inferred from homology"/>
<dbReference type="InterPro" id="IPR014837">
    <property type="entry name" value="EF-hand_Ca_insen"/>
</dbReference>
<dbReference type="Pfam" id="PF08726">
    <property type="entry name" value="EFhand_Ca_insen"/>
    <property type="match status" value="1"/>
</dbReference>
<gene>
    <name evidence="9" type="ORF">ACHHYP_12025</name>
</gene>
<keyword evidence="6" id="KW-0175">Coiled coil</keyword>
<dbReference type="SMART" id="SM00033">
    <property type="entry name" value="CH"/>
    <property type="match status" value="2"/>
</dbReference>
<evidence type="ECO:0000256" key="1">
    <source>
        <dbReference type="ARBA" id="ARBA00005253"/>
    </source>
</evidence>
<feature type="domain" description="Calponin-homology (CH)" evidence="7">
    <location>
        <begin position="25"/>
        <end position="131"/>
    </location>
</feature>
<sequence>MEPHFRSTYGRGSMAGGNHNEGWVDVQKNTFTRWANTHLSKKRMDITDVYEDLKDGLRLIALLQIVSRQQVAPKYNKHPKMRIQKLENLNLAFNFMARNGVTVTNIGSSDIVDGNSKLVLGLLWTIIKAYQVSDIAVDGVSGKDGLLLWCKRSLADYPTVEVNNFTTSWTSGLAFCALIHKHYPTLLDFDSLTAENAEHNVNLGKLFAPKQRANSMDLSAAFTLAESKFGIPQLLNVADVAGNPKPDDKSILTYVSLLFQEFASDMQKKKAITTICKAVGMAQRITELKTHYETSAPQLLDWYTTKISSWTAPEATASLATVQQALTLFNEYKRTERPTYEAAFVQLESCAGRWIAACKNNHRPDPTMTPALDEIAALRKTLQENEVQYETALRAHVLQCQQNGTVPFICRTQRPMLRTDAIMNTVLSDLVKLETWLDKVAAEFNETTLAVPSSVQAEEMDESLRFFETVEVPRYRHVLEKVQAAASTHLSEHLTSATTTGRIQEAEARFEATLASMAANKETVAAALVFQRQVDAVAKEMRASMKTLKNQLEEVDELIDDQNVHATGDASEDALAAMKAEFEANIFPRVDADVVAAFERDIASQRDILTQANRDADLAALDAFQKKVDALVAKRDAKQAELSQAVEDAQKRVTLSLSFAALATQVVDKAASTTAQINAAEGSLADQLANLLALDAAELHAATPETLLGLMEALEAVSDQLEALRVFSNAHTTETIQSCRALFSGVQSALLERQHALEKEIAMDRLGHITPTQLQEVQEVFNHFDVDKDGNLARDEFITACKALGFDMTEDECHNMFDELDADKSEDISLHEFSTFCAEQLQSGTTQGDVLAAFEMLAKDKTISREKVLQHFDSTVAEYLIETMPHLFEKQEEEDAEPKEVLDYNSFSAHLFQG</sequence>
<dbReference type="SUPFAM" id="SSF47576">
    <property type="entry name" value="Calponin-homology domain, CH-domain"/>
    <property type="match status" value="1"/>
</dbReference>
<dbReference type="CDD" id="cd21215">
    <property type="entry name" value="CH_SpAIN1-like_rpt1"/>
    <property type="match status" value="1"/>
</dbReference>
<dbReference type="GO" id="GO:0003779">
    <property type="term" value="F:actin binding"/>
    <property type="evidence" value="ECO:0007669"/>
    <property type="project" value="UniProtKB-KW"/>
</dbReference>
<dbReference type="InterPro" id="IPR001589">
    <property type="entry name" value="Actinin_actin-bd_CS"/>
</dbReference>
<dbReference type="STRING" id="1202772.A0A1V9YHT9"/>
<accession>A0A1V9YHT9</accession>
<dbReference type="Gene3D" id="1.20.58.60">
    <property type="match status" value="2"/>
</dbReference>
<dbReference type="PROSITE" id="PS50021">
    <property type="entry name" value="CH"/>
    <property type="match status" value="2"/>
</dbReference>
<evidence type="ECO:0000256" key="6">
    <source>
        <dbReference type="SAM" id="Coils"/>
    </source>
</evidence>
<dbReference type="EMBL" id="JNBR01001734">
    <property type="protein sequence ID" value="OQR85270.1"/>
    <property type="molecule type" value="Genomic_DNA"/>
</dbReference>
<name>A0A1V9YHT9_ACHHY</name>
<dbReference type="PROSITE" id="PS50222">
    <property type="entry name" value="EF_HAND_2"/>
    <property type="match status" value="2"/>
</dbReference>
<dbReference type="Pfam" id="PF13499">
    <property type="entry name" value="EF-hand_7"/>
    <property type="match status" value="1"/>
</dbReference>
<dbReference type="PANTHER" id="PTHR11915">
    <property type="entry name" value="SPECTRIN/FILAMIN RELATED CYTOSKELETAL PROTEIN"/>
    <property type="match status" value="1"/>
</dbReference>
<dbReference type="SUPFAM" id="SSF47473">
    <property type="entry name" value="EF-hand"/>
    <property type="match status" value="1"/>
</dbReference>
<evidence type="ECO:0000313" key="9">
    <source>
        <dbReference type="EMBL" id="OQR85270.1"/>
    </source>
</evidence>
<keyword evidence="3" id="KW-0677">Repeat</keyword>
<dbReference type="Pfam" id="PF00307">
    <property type="entry name" value="CH"/>
    <property type="match status" value="2"/>
</dbReference>
<dbReference type="Gene3D" id="1.10.238.10">
    <property type="entry name" value="EF-hand"/>
    <property type="match status" value="2"/>
</dbReference>
<dbReference type="Gene3D" id="1.10.418.10">
    <property type="entry name" value="Calponin-like domain"/>
    <property type="match status" value="2"/>
</dbReference>
<feature type="domain" description="EF-hand" evidence="8">
    <location>
        <begin position="772"/>
        <end position="807"/>
    </location>
</feature>